<proteinExistence type="predicted"/>
<dbReference type="AlphaFoldDB" id="A0A5B9PGB0"/>
<feature type="region of interest" description="Disordered" evidence="1">
    <location>
        <begin position="413"/>
        <end position="438"/>
    </location>
</feature>
<organism evidence="2 3">
    <name type="scientific">Mariniblastus fucicola</name>
    <dbReference type="NCBI Taxonomy" id="980251"/>
    <lineage>
        <taxon>Bacteria</taxon>
        <taxon>Pseudomonadati</taxon>
        <taxon>Planctomycetota</taxon>
        <taxon>Planctomycetia</taxon>
        <taxon>Pirellulales</taxon>
        <taxon>Pirellulaceae</taxon>
        <taxon>Mariniblastus</taxon>
    </lineage>
</organism>
<keyword evidence="3" id="KW-1185">Reference proteome</keyword>
<sequence>MSKDLSQSDLILAGRFVDGDLPAHENAAAELRCGSDSEFAAAVEQIRSQSNLLKRLPKFQPADDLADRTLQASMDQVKAIMGAWPVESEVEETAPAANVAGKAFEWKSTVALIASLAGVVMVGAMLWQNNQGSESNIAMSEPKTSSVADADTAAMRKQSVDFAAERDDSFLQSIAENEAPKTAAPLSKGSTSYAESLPGDMATRNQTPDVALSGTPMKQGPQQSSVNSDLAIGQCATVGQIWCVNQDSSVAKSKVSDILQSNRIEVKREPQQNILPPSPDAVEAFYVAATPKQMKLAMSQIANNADIEMIQLPGSTDSPIADAIQQQFVQGNFQTQETSEESADATDLPPSFEAPSQALAQHLLTNALPRSTPRTGTPLGPVPPILKSGSPIDGLGQASRGMADLAMKSEVRPVAPPAPNKKDSNASDAGAGFGGRADNVEVAPSTAAAGIPAQTAARQPVAIPKSQQAELDKFLDDSDQQLRQYLILVRGGEAKR</sequence>
<feature type="region of interest" description="Disordered" evidence="1">
    <location>
        <begin position="175"/>
        <end position="225"/>
    </location>
</feature>
<feature type="region of interest" description="Disordered" evidence="1">
    <location>
        <begin position="333"/>
        <end position="352"/>
    </location>
</feature>
<dbReference type="KEGG" id="mff:MFFC18_45600"/>
<dbReference type="EMBL" id="CP042912">
    <property type="protein sequence ID" value="QEG24639.1"/>
    <property type="molecule type" value="Genomic_DNA"/>
</dbReference>
<dbReference type="RefSeq" id="WP_075083802.1">
    <property type="nucleotide sequence ID" value="NZ_CP042912.1"/>
</dbReference>
<gene>
    <name evidence="2" type="ORF">MFFC18_45600</name>
</gene>
<feature type="region of interest" description="Disordered" evidence="1">
    <location>
        <begin position="368"/>
        <end position="398"/>
    </location>
</feature>
<dbReference type="Proteomes" id="UP000322214">
    <property type="component" value="Chromosome"/>
</dbReference>
<reference evidence="2 3" key="1">
    <citation type="submission" date="2019-08" db="EMBL/GenBank/DDBJ databases">
        <title>Deep-cultivation of Planctomycetes and their phenomic and genomic characterization uncovers novel biology.</title>
        <authorList>
            <person name="Wiegand S."/>
            <person name="Jogler M."/>
            <person name="Boedeker C."/>
            <person name="Pinto D."/>
            <person name="Vollmers J."/>
            <person name="Rivas-Marin E."/>
            <person name="Kohn T."/>
            <person name="Peeters S.H."/>
            <person name="Heuer A."/>
            <person name="Rast P."/>
            <person name="Oberbeckmann S."/>
            <person name="Bunk B."/>
            <person name="Jeske O."/>
            <person name="Meyerdierks A."/>
            <person name="Storesund J.E."/>
            <person name="Kallscheuer N."/>
            <person name="Luecker S."/>
            <person name="Lage O.M."/>
            <person name="Pohl T."/>
            <person name="Merkel B.J."/>
            <person name="Hornburger P."/>
            <person name="Mueller R.-W."/>
            <person name="Bruemmer F."/>
            <person name="Labrenz M."/>
            <person name="Spormann A.M."/>
            <person name="Op den Camp H."/>
            <person name="Overmann J."/>
            <person name="Amann R."/>
            <person name="Jetten M.S.M."/>
            <person name="Mascher T."/>
            <person name="Medema M.H."/>
            <person name="Devos D.P."/>
            <person name="Kaster A.-K."/>
            <person name="Ovreas L."/>
            <person name="Rohde M."/>
            <person name="Galperin M.Y."/>
            <person name="Jogler C."/>
        </authorList>
    </citation>
    <scope>NUCLEOTIDE SEQUENCE [LARGE SCALE GENOMIC DNA]</scope>
    <source>
        <strain evidence="2 3">FC18</strain>
    </source>
</reference>
<evidence type="ECO:0000256" key="1">
    <source>
        <dbReference type="SAM" id="MobiDB-lite"/>
    </source>
</evidence>
<evidence type="ECO:0000313" key="2">
    <source>
        <dbReference type="EMBL" id="QEG24639.1"/>
    </source>
</evidence>
<accession>A0A5B9PGB0</accession>
<evidence type="ECO:0000313" key="3">
    <source>
        <dbReference type="Proteomes" id="UP000322214"/>
    </source>
</evidence>
<protein>
    <submittedName>
        <fullName evidence="2">Uncharacterized protein</fullName>
    </submittedName>
</protein>
<name>A0A5B9PGB0_9BACT</name>